<dbReference type="RefSeq" id="WP_115778399.1">
    <property type="nucleotide sequence ID" value="NZ_NJNR01000005.1"/>
</dbReference>
<protein>
    <submittedName>
        <fullName evidence="1">Uncharacterized protein</fullName>
    </submittedName>
</protein>
<dbReference type="Proteomes" id="UP000257074">
    <property type="component" value="Unassembled WGS sequence"/>
</dbReference>
<dbReference type="AlphaFoldDB" id="A0A3D8U1K5"/>
<comment type="caution">
    <text evidence="1">The sequence shown here is derived from an EMBL/GenBank/DDBJ whole genome shotgun (WGS) entry which is preliminary data.</text>
</comment>
<proteinExistence type="predicted"/>
<accession>A0A3D8U1K5</accession>
<gene>
    <name evidence="1" type="ORF">CE169_01650</name>
</gene>
<organism evidence="1 2">
    <name type="scientific">Bifidobacterium longum</name>
    <dbReference type="NCBI Taxonomy" id="216816"/>
    <lineage>
        <taxon>Bacteria</taxon>
        <taxon>Bacillati</taxon>
        <taxon>Actinomycetota</taxon>
        <taxon>Actinomycetes</taxon>
        <taxon>Bifidobacteriales</taxon>
        <taxon>Bifidobacteriaceae</taxon>
        <taxon>Bifidobacterium</taxon>
    </lineage>
</organism>
<reference evidence="1 2" key="1">
    <citation type="journal article" date="2017" name="Anaerobe">
        <title>Quantification, isolation and characterization of Bifidobacterium from the vaginal microbiomes of reproductive aged women.</title>
        <authorList>
            <person name="Freitas A.C."/>
            <person name="Hill J.E."/>
        </authorList>
    </citation>
    <scope>NUCLEOTIDE SEQUENCE [LARGE SCALE GENOMIC DNA]</scope>
    <source>
        <strain evidence="1 2">N6D05</strain>
    </source>
</reference>
<dbReference type="EMBL" id="NJNR01000005">
    <property type="protein sequence ID" value="RDX10666.1"/>
    <property type="molecule type" value="Genomic_DNA"/>
</dbReference>
<name>A0A3D8U1K5_BIFLN</name>
<evidence type="ECO:0000313" key="2">
    <source>
        <dbReference type="Proteomes" id="UP000257074"/>
    </source>
</evidence>
<sequence length="184" mass="19148">MGLNITGAAVGTTNLNLKTGSVTKSLPVTVESRNLLAYGPVATAVNGITTTVEADGSLHVKSDSLMAGSGVKWPLGEIPAGTYQVTAHGDNPDTVFPWTGIYLAIVDADGKRLCYINVQQRPPQTLTLSKATSLWLVVCGAISSSGKSYDQTLHPALYVSDDVPTAWEKPNGTSVEGEGGGMMP</sequence>
<evidence type="ECO:0000313" key="1">
    <source>
        <dbReference type="EMBL" id="RDX10666.1"/>
    </source>
</evidence>